<evidence type="ECO:0000256" key="1">
    <source>
        <dbReference type="SAM" id="MobiDB-lite"/>
    </source>
</evidence>
<evidence type="ECO:0000313" key="2">
    <source>
        <dbReference type="EMBL" id="JAH28868.1"/>
    </source>
</evidence>
<feature type="region of interest" description="Disordered" evidence="1">
    <location>
        <begin position="1"/>
        <end position="34"/>
    </location>
</feature>
<protein>
    <submittedName>
        <fullName evidence="2">Uncharacterized protein</fullName>
    </submittedName>
</protein>
<proteinExistence type="predicted"/>
<organism evidence="2">
    <name type="scientific">Anguilla anguilla</name>
    <name type="common">European freshwater eel</name>
    <name type="synonym">Muraena anguilla</name>
    <dbReference type="NCBI Taxonomy" id="7936"/>
    <lineage>
        <taxon>Eukaryota</taxon>
        <taxon>Metazoa</taxon>
        <taxon>Chordata</taxon>
        <taxon>Craniata</taxon>
        <taxon>Vertebrata</taxon>
        <taxon>Euteleostomi</taxon>
        <taxon>Actinopterygii</taxon>
        <taxon>Neopterygii</taxon>
        <taxon>Teleostei</taxon>
        <taxon>Anguilliformes</taxon>
        <taxon>Anguillidae</taxon>
        <taxon>Anguilla</taxon>
    </lineage>
</organism>
<accession>A0A0E9RKK7</accession>
<dbReference type="AlphaFoldDB" id="A0A0E9RKK7"/>
<dbReference type="EMBL" id="GBXM01079709">
    <property type="protein sequence ID" value="JAH28868.1"/>
    <property type="molecule type" value="Transcribed_RNA"/>
</dbReference>
<feature type="compositionally biased region" description="Polar residues" evidence="1">
    <location>
        <begin position="25"/>
        <end position="34"/>
    </location>
</feature>
<reference evidence="2" key="1">
    <citation type="submission" date="2014-11" db="EMBL/GenBank/DDBJ databases">
        <authorList>
            <person name="Amaro Gonzalez C."/>
        </authorList>
    </citation>
    <scope>NUCLEOTIDE SEQUENCE</scope>
</reference>
<reference evidence="2" key="2">
    <citation type="journal article" date="2015" name="Fish Shellfish Immunol.">
        <title>Early steps in the European eel (Anguilla anguilla)-Vibrio vulnificus interaction in the gills: Role of the RtxA13 toxin.</title>
        <authorList>
            <person name="Callol A."/>
            <person name="Pajuelo D."/>
            <person name="Ebbesson L."/>
            <person name="Teles M."/>
            <person name="MacKenzie S."/>
            <person name="Amaro C."/>
        </authorList>
    </citation>
    <scope>NUCLEOTIDE SEQUENCE</scope>
</reference>
<sequence length="34" mass="4016">MPPSRCRSWVESPRRCSGTKKGRSYWTTPTSSWR</sequence>
<name>A0A0E9RKK7_ANGAN</name>